<keyword evidence="2" id="KW-1185">Reference proteome</keyword>
<dbReference type="GeneID" id="8850755"/>
<dbReference type="AlphaFoldDB" id="D2VNQ1"/>
<organism evidence="2">
    <name type="scientific">Naegleria gruberi</name>
    <name type="common">Amoeba</name>
    <dbReference type="NCBI Taxonomy" id="5762"/>
    <lineage>
        <taxon>Eukaryota</taxon>
        <taxon>Discoba</taxon>
        <taxon>Heterolobosea</taxon>
        <taxon>Tetramitia</taxon>
        <taxon>Eutetramitia</taxon>
        <taxon>Vahlkampfiidae</taxon>
        <taxon>Naegleria</taxon>
    </lineage>
</organism>
<evidence type="ECO:0000313" key="2">
    <source>
        <dbReference type="Proteomes" id="UP000006671"/>
    </source>
</evidence>
<accession>D2VNQ1</accession>
<dbReference type="InParanoid" id="D2VNQ1"/>
<dbReference type="KEGG" id="ngr:NAEGRDRAFT_70577"/>
<sequence>MYQDALFEIFTFGMPNAVFLVYSLVCKEWNFLIKHKKFLQNYHQQVSKGINELLNPKQIEDRMFSCWLEFISHSHPAEYEMGMLLKRSLIYEFNDGKDEAEEEEEEEEINKQTNRLKEFKFPSSLMSDIRFSLIDYKGDRVSLFISELLDDYSSYIRMRVCLNEEKNEIMADHLVHDMCRVDEKYLDGKLMLNVPWFGKSLRNYVQVFSERVMLNMFEGFTRAILNVPCNKRDLRLKSKAFASFFGTAFFDPFIQKVDRAIQSVAERNILLVKAVKSNNSSLSYKLLDMGYTLKSIEELEECCIVVPTFLKKGHLEFLLEYSERFGLEYKPLIERNLRKLIRSGWEILMFLIERGLISNKYLFFVLNTETGEPYFEKIDEFKISFPDIICPFDIRCKEMENEFYGRKFLILFHNSYSELYSRDYMIDFTSKYPSIDIELMKIPRRLIRSKDSKRILSNQLKSYDHVIYYFDEIEFKNRDHYLGLISKNAHWMQSVGIPFSFALSSNNLISLQFVMQLTFSFDNSKIAIMTDDYEASYARLHNLLQCSLSA</sequence>
<evidence type="ECO:0000313" key="1">
    <source>
        <dbReference type="EMBL" id="EFC41541.1"/>
    </source>
</evidence>
<dbReference type="OrthoDB" id="10689687at2759"/>
<dbReference type="Proteomes" id="UP000006671">
    <property type="component" value="Unassembled WGS sequence"/>
</dbReference>
<proteinExistence type="predicted"/>
<dbReference type="OMA" id="IRCKEME"/>
<dbReference type="EMBL" id="GG738885">
    <property type="protein sequence ID" value="EFC41541.1"/>
    <property type="molecule type" value="Genomic_DNA"/>
</dbReference>
<gene>
    <name evidence="1" type="ORF">NAEGRDRAFT_70577</name>
</gene>
<dbReference type="VEuPathDB" id="AmoebaDB:NAEGRDRAFT_70577"/>
<reference evidence="1 2" key="1">
    <citation type="journal article" date="2010" name="Cell">
        <title>The genome of Naegleria gruberi illuminates early eukaryotic versatility.</title>
        <authorList>
            <person name="Fritz-Laylin L.K."/>
            <person name="Prochnik S.E."/>
            <person name="Ginger M.L."/>
            <person name="Dacks J.B."/>
            <person name="Carpenter M.L."/>
            <person name="Field M.C."/>
            <person name="Kuo A."/>
            <person name="Paredez A."/>
            <person name="Chapman J."/>
            <person name="Pham J."/>
            <person name="Shu S."/>
            <person name="Neupane R."/>
            <person name="Cipriano M."/>
            <person name="Mancuso J."/>
            <person name="Tu H."/>
            <person name="Salamov A."/>
            <person name="Lindquist E."/>
            <person name="Shapiro H."/>
            <person name="Lucas S."/>
            <person name="Grigoriev I.V."/>
            <person name="Cande W.Z."/>
            <person name="Fulton C."/>
            <person name="Rokhsar D.S."/>
            <person name="Dawson S.C."/>
        </authorList>
    </citation>
    <scope>NUCLEOTIDE SEQUENCE [LARGE SCALE GENOMIC DNA]</scope>
    <source>
        <strain evidence="1 2">NEG-M</strain>
    </source>
</reference>
<name>D2VNQ1_NAEGR</name>
<protein>
    <submittedName>
        <fullName evidence="1">Predicted protein</fullName>
    </submittedName>
</protein>
<dbReference type="RefSeq" id="XP_002674285.1">
    <property type="nucleotide sequence ID" value="XM_002674239.1"/>
</dbReference>